<keyword evidence="3" id="KW-1185">Reference proteome</keyword>
<evidence type="ECO:0000313" key="3">
    <source>
        <dbReference type="Proteomes" id="UP000694044"/>
    </source>
</evidence>
<dbReference type="EMBL" id="JAGDFM010000160">
    <property type="protein sequence ID" value="KAG7383993.1"/>
    <property type="molecule type" value="Genomic_DNA"/>
</dbReference>
<reference evidence="2" key="1">
    <citation type="submission" date="2021-02" db="EMBL/GenBank/DDBJ databases">
        <authorList>
            <person name="Palmer J.M."/>
        </authorList>
    </citation>
    <scope>NUCLEOTIDE SEQUENCE</scope>
    <source>
        <strain evidence="2">SCRP734</strain>
    </source>
</reference>
<evidence type="ECO:0000256" key="1">
    <source>
        <dbReference type="SAM" id="MobiDB-lite"/>
    </source>
</evidence>
<evidence type="ECO:0000313" key="2">
    <source>
        <dbReference type="EMBL" id="KAG7383993.1"/>
    </source>
</evidence>
<proteinExistence type="predicted"/>
<dbReference type="AlphaFoldDB" id="A0A8T1VVJ3"/>
<feature type="compositionally biased region" description="Basic and acidic residues" evidence="1">
    <location>
        <begin position="23"/>
        <end position="33"/>
    </location>
</feature>
<comment type="caution">
    <text evidence="2">The sequence shown here is derived from an EMBL/GenBank/DDBJ whole genome shotgun (WGS) entry which is preliminary data.</text>
</comment>
<organism evidence="2 3">
    <name type="scientific">Phytophthora pseudosyringae</name>
    <dbReference type="NCBI Taxonomy" id="221518"/>
    <lineage>
        <taxon>Eukaryota</taxon>
        <taxon>Sar</taxon>
        <taxon>Stramenopiles</taxon>
        <taxon>Oomycota</taxon>
        <taxon>Peronosporomycetes</taxon>
        <taxon>Peronosporales</taxon>
        <taxon>Peronosporaceae</taxon>
        <taxon>Phytophthora</taxon>
    </lineage>
</organism>
<dbReference type="Proteomes" id="UP000694044">
    <property type="component" value="Unassembled WGS sequence"/>
</dbReference>
<accession>A0A8T1VVJ3</accession>
<gene>
    <name evidence="2" type="ORF">PHYPSEUDO_003162</name>
</gene>
<protein>
    <submittedName>
        <fullName evidence="2">Uncharacterized protein</fullName>
    </submittedName>
</protein>
<feature type="region of interest" description="Disordered" evidence="1">
    <location>
        <begin position="1"/>
        <end position="44"/>
    </location>
</feature>
<name>A0A8T1VVJ3_9STRA</name>
<sequence>MARTVYENPSCPDGRALAQAQRDTAESEHSTFREKKRKLQSDALPPLPVYNRAVLEAHRAEKVGRVHMDQLDTGLALEGRKKHALETQLRCCERKMVWMVSHA</sequence>